<dbReference type="EMBL" id="CAJFDI010000005">
    <property type="protein sequence ID" value="CAD5231996.1"/>
    <property type="molecule type" value="Genomic_DNA"/>
</dbReference>
<sequence>MNVLLQKTATPDTLNTNIVRINRIQPDDNVVETTLTPMVAVATGIKNSHVAIGMTKSGQLACIHPHLLVAPQLEKLLTSNASHVDTEINHVQIDQFHAIVTPGRTFEGRLGLIPNCLKDVFQSAGLNIKYLAVSVENLSVTYTGIAKFVKSHRASILLKSLDRSAYEVIFPLVLVPQERRADYLNIPKDKILFYYTACKNLPGSKYPLRAYTLSVVEGGQHIIEQLAQREANEEQAQQSPAEEDSSESPPSSAANEIDLIQF</sequence>
<reference evidence="6" key="1">
    <citation type="submission" date="2016-11" db="UniProtKB">
        <authorList>
            <consortium name="WormBaseParasite"/>
        </authorList>
    </citation>
    <scope>IDENTIFICATION</scope>
</reference>
<proteinExistence type="predicted"/>
<feature type="compositionally biased region" description="Low complexity" evidence="1">
    <location>
        <begin position="247"/>
        <end position="256"/>
    </location>
</feature>
<reference evidence="3" key="2">
    <citation type="submission" date="2020-08" db="EMBL/GenBank/DDBJ databases">
        <authorList>
            <person name="Kikuchi T."/>
        </authorList>
    </citation>
    <scope>NUCLEOTIDE SEQUENCE</scope>
    <source>
        <strain evidence="2">Ka4C1</strain>
    </source>
</reference>
<name>A0A1I7RN73_BURXY</name>
<dbReference type="Proteomes" id="UP000582659">
    <property type="component" value="Unassembled WGS sequence"/>
</dbReference>
<dbReference type="AlphaFoldDB" id="A0A1I7RN73"/>
<keyword evidence="5" id="KW-1185">Reference proteome</keyword>
<dbReference type="Proteomes" id="UP000095284">
    <property type="component" value="Unplaced"/>
</dbReference>
<accession>A0A1I7RN73</accession>
<protein>
    <submittedName>
        <fullName evidence="2">(pine wood nematode) hypothetical protein</fullName>
    </submittedName>
</protein>
<dbReference type="WBParaSite" id="BXY_0215900.1">
    <property type="protein sequence ID" value="BXY_0215900.1"/>
    <property type="gene ID" value="BXY_0215900"/>
</dbReference>
<evidence type="ECO:0000313" key="2">
    <source>
        <dbReference type="EMBL" id="CAD5231996.1"/>
    </source>
</evidence>
<gene>
    <name evidence="2" type="ORF">BXYJ_LOCUS12087</name>
</gene>
<feature type="compositionally biased region" description="Low complexity" evidence="1">
    <location>
        <begin position="229"/>
        <end position="240"/>
    </location>
</feature>
<dbReference type="EMBL" id="CAJFCV020000005">
    <property type="protein sequence ID" value="CAG9123716.1"/>
    <property type="molecule type" value="Genomic_DNA"/>
</dbReference>
<evidence type="ECO:0000313" key="6">
    <source>
        <dbReference type="WBParaSite" id="BXY_0215900.1"/>
    </source>
</evidence>
<organism evidence="4 6">
    <name type="scientific">Bursaphelenchus xylophilus</name>
    <name type="common">Pinewood nematode worm</name>
    <name type="synonym">Aphelenchoides xylophilus</name>
    <dbReference type="NCBI Taxonomy" id="6326"/>
    <lineage>
        <taxon>Eukaryota</taxon>
        <taxon>Metazoa</taxon>
        <taxon>Ecdysozoa</taxon>
        <taxon>Nematoda</taxon>
        <taxon>Chromadorea</taxon>
        <taxon>Rhabditida</taxon>
        <taxon>Tylenchina</taxon>
        <taxon>Tylenchomorpha</taxon>
        <taxon>Aphelenchoidea</taxon>
        <taxon>Aphelenchoididae</taxon>
        <taxon>Bursaphelenchus</taxon>
    </lineage>
</organism>
<evidence type="ECO:0000313" key="4">
    <source>
        <dbReference type="Proteomes" id="UP000095284"/>
    </source>
</evidence>
<evidence type="ECO:0000313" key="5">
    <source>
        <dbReference type="Proteomes" id="UP000659654"/>
    </source>
</evidence>
<feature type="region of interest" description="Disordered" evidence="1">
    <location>
        <begin position="229"/>
        <end position="262"/>
    </location>
</feature>
<evidence type="ECO:0000256" key="1">
    <source>
        <dbReference type="SAM" id="MobiDB-lite"/>
    </source>
</evidence>
<evidence type="ECO:0000313" key="3">
    <source>
        <dbReference type="EMBL" id="CAG9123716.1"/>
    </source>
</evidence>
<dbReference type="Proteomes" id="UP000659654">
    <property type="component" value="Unassembled WGS sequence"/>
</dbReference>
<dbReference type="OrthoDB" id="10457743at2759"/>